<comment type="caution">
    <text evidence="2">The sequence shown here is derived from an EMBL/GenBank/DDBJ whole genome shotgun (WGS) entry which is preliminary data.</text>
</comment>
<evidence type="ECO:0000313" key="3">
    <source>
        <dbReference type="Proteomes" id="UP001052739"/>
    </source>
</evidence>
<sequence length="58" mass="6172">MTEGERDAVRFQHVLERSRRAERVGWSAIGVVVGLGVLAALAVLVVVVLFVVAAVSVN</sequence>
<organism evidence="2 3">
    <name type="scientific">Streptomyces hydrogenans</name>
    <dbReference type="NCBI Taxonomy" id="1873719"/>
    <lineage>
        <taxon>Bacteria</taxon>
        <taxon>Bacillati</taxon>
        <taxon>Actinomycetota</taxon>
        <taxon>Actinomycetes</taxon>
        <taxon>Kitasatosporales</taxon>
        <taxon>Streptomycetaceae</taxon>
        <taxon>Streptomyces</taxon>
    </lineage>
</organism>
<protein>
    <submittedName>
        <fullName evidence="2">Uncharacterized protein</fullName>
    </submittedName>
</protein>
<dbReference type="Proteomes" id="UP001052739">
    <property type="component" value="Unassembled WGS sequence"/>
</dbReference>
<accession>A0ABQ3PR64</accession>
<evidence type="ECO:0000313" key="2">
    <source>
        <dbReference type="EMBL" id="GHI27517.1"/>
    </source>
</evidence>
<proteinExistence type="predicted"/>
<reference evidence="2" key="1">
    <citation type="submission" date="2024-05" db="EMBL/GenBank/DDBJ databases">
        <title>Whole genome shotgun sequence of Streptomyces hydrogenans NBRC 13475.</title>
        <authorList>
            <person name="Komaki H."/>
            <person name="Tamura T."/>
        </authorList>
    </citation>
    <scope>NUCLEOTIDE SEQUENCE</scope>
    <source>
        <strain evidence="2">NBRC 13475</strain>
    </source>
</reference>
<keyword evidence="3" id="KW-1185">Reference proteome</keyword>
<keyword evidence="1" id="KW-1133">Transmembrane helix</keyword>
<dbReference type="EMBL" id="BNDW01000117">
    <property type="protein sequence ID" value="GHI27517.1"/>
    <property type="molecule type" value="Genomic_DNA"/>
</dbReference>
<feature type="transmembrane region" description="Helical" evidence="1">
    <location>
        <begin position="26"/>
        <end position="55"/>
    </location>
</feature>
<evidence type="ECO:0000256" key="1">
    <source>
        <dbReference type="SAM" id="Phobius"/>
    </source>
</evidence>
<name>A0ABQ3PR64_9ACTN</name>
<dbReference type="RefSeq" id="WP_158983360.1">
    <property type="nucleotide sequence ID" value="NZ_BNBS01000044.1"/>
</dbReference>
<keyword evidence="1" id="KW-0812">Transmembrane</keyword>
<dbReference type="GeneID" id="94008827"/>
<keyword evidence="1" id="KW-0472">Membrane</keyword>
<gene>
    <name evidence="2" type="ORF">Shyd_88880</name>
</gene>